<dbReference type="CDD" id="cd00037">
    <property type="entry name" value="CLECT"/>
    <property type="match status" value="1"/>
</dbReference>
<organism evidence="1">
    <name type="scientific">Cyprideis torosa</name>
    <dbReference type="NCBI Taxonomy" id="163714"/>
    <lineage>
        <taxon>Eukaryota</taxon>
        <taxon>Metazoa</taxon>
        <taxon>Ecdysozoa</taxon>
        <taxon>Arthropoda</taxon>
        <taxon>Crustacea</taxon>
        <taxon>Oligostraca</taxon>
        <taxon>Ostracoda</taxon>
        <taxon>Podocopa</taxon>
        <taxon>Podocopida</taxon>
        <taxon>Cytherocopina</taxon>
        <taxon>Cytheroidea</taxon>
        <taxon>Cytherideidae</taxon>
        <taxon>Cyprideis</taxon>
    </lineage>
</organism>
<dbReference type="PANTHER" id="PTHR45710:SF26">
    <property type="entry name" value="RH26557P"/>
    <property type="match status" value="1"/>
</dbReference>
<dbReference type="InterPro" id="IPR016187">
    <property type="entry name" value="CTDL_fold"/>
</dbReference>
<dbReference type="EMBL" id="OB666525">
    <property type="protein sequence ID" value="CAD7233566.1"/>
    <property type="molecule type" value="Genomic_DNA"/>
</dbReference>
<proteinExistence type="predicted"/>
<dbReference type="AlphaFoldDB" id="A0A7R8WRA9"/>
<reference evidence="1" key="1">
    <citation type="submission" date="2020-11" db="EMBL/GenBank/DDBJ databases">
        <authorList>
            <person name="Tran Van P."/>
        </authorList>
    </citation>
    <scope>NUCLEOTIDE SEQUENCE</scope>
</reference>
<dbReference type="SUPFAM" id="SSF56436">
    <property type="entry name" value="C-type lectin-like"/>
    <property type="match status" value="2"/>
</dbReference>
<dbReference type="OrthoDB" id="6331336at2759"/>
<dbReference type="InterPro" id="IPR016186">
    <property type="entry name" value="C-type_lectin-like/link_sf"/>
</dbReference>
<dbReference type="PANTHER" id="PTHR45710">
    <property type="entry name" value="C-TYPE LECTIN DOMAIN-CONTAINING PROTEIN 180"/>
    <property type="match status" value="1"/>
</dbReference>
<dbReference type="Gene3D" id="3.10.100.10">
    <property type="entry name" value="Mannose-Binding Protein A, subunit A"/>
    <property type="match status" value="2"/>
</dbReference>
<protein>
    <submittedName>
        <fullName evidence="1">Uncharacterized protein</fullName>
    </submittedName>
</protein>
<accession>A0A7R8WRA9</accession>
<feature type="non-terminal residue" evidence="1">
    <location>
        <position position="200"/>
    </location>
</feature>
<evidence type="ECO:0000313" key="1">
    <source>
        <dbReference type="EMBL" id="CAD7233566.1"/>
    </source>
</evidence>
<dbReference type="Pfam" id="PF00059">
    <property type="entry name" value="Lectin_C"/>
    <property type="match status" value="1"/>
</dbReference>
<dbReference type="InterPro" id="IPR001304">
    <property type="entry name" value="C-type_lectin-like"/>
</dbReference>
<sequence>MTPKATCPSEFTPIGDSCYYFGTSTMPWDTAQEVCRTLAPNGKLVEMETAEEFIEHTLRAPSPADGRREMPPPFKAPRHWLLGRSARNMSLDEQNGTSTMPWDTAQEVCRTLAPNGKLVEMETAEELYELTNFLMDFHTIGNPHYWIGAQEQGYSGHYRWASSKKPVISTNWRANYTARNGRENDVVVIWRASDWHWNAE</sequence>
<dbReference type="PROSITE" id="PS50041">
    <property type="entry name" value="C_TYPE_LECTIN_2"/>
    <property type="match status" value="1"/>
</dbReference>
<name>A0A7R8WRA9_9CRUS</name>
<gene>
    <name evidence="1" type="ORF">CTOB1V02_LOCUS11387</name>
</gene>
<dbReference type="InterPro" id="IPR050828">
    <property type="entry name" value="C-type_lectin/matrix_domain"/>
</dbReference>